<dbReference type="InterPro" id="IPR023214">
    <property type="entry name" value="HAD_sf"/>
</dbReference>
<dbReference type="HOGENOM" id="CLU_033472_0_0_7"/>
<dbReference type="STRING" id="694327.DFW101_1783"/>
<keyword evidence="4" id="KW-1185">Reference proteome</keyword>
<proteinExistence type="predicted"/>
<name>G7Q968_9BACT</name>
<evidence type="ECO:0000313" key="3">
    <source>
        <dbReference type="EMBL" id="EHJ47790.1"/>
    </source>
</evidence>
<organism evidence="3 4">
    <name type="scientific">Solidesulfovibrio carbinoliphilus subsp. oakridgensis</name>
    <dbReference type="NCBI Taxonomy" id="694327"/>
    <lineage>
        <taxon>Bacteria</taxon>
        <taxon>Pseudomonadati</taxon>
        <taxon>Thermodesulfobacteriota</taxon>
        <taxon>Desulfovibrionia</taxon>
        <taxon>Desulfovibrionales</taxon>
        <taxon>Desulfovibrionaceae</taxon>
        <taxon>Solidesulfovibrio</taxon>
    </lineage>
</organism>
<dbReference type="Pfam" id="PF18572">
    <property type="entry name" value="T6PP_N"/>
    <property type="match status" value="1"/>
</dbReference>
<gene>
    <name evidence="3" type="ORF">DFW101_1783</name>
</gene>
<dbReference type="Gene3D" id="3.40.50.1000">
    <property type="entry name" value="HAD superfamily/HAD-like"/>
    <property type="match status" value="2"/>
</dbReference>
<dbReference type="RefSeq" id="WP_009181182.1">
    <property type="nucleotide sequence ID" value="NZ_CM001368.1"/>
</dbReference>
<dbReference type="InterPro" id="IPR049063">
    <property type="entry name" value="T6PP_C"/>
</dbReference>
<dbReference type="Pfam" id="PF21141">
    <property type="entry name" value="T6PP_C"/>
    <property type="match status" value="1"/>
</dbReference>
<evidence type="ECO:0000259" key="2">
    <source>
        <dbReference type="Pfam" id="PF21141"/>
    </source>
</evidence>
<accession>G7Q968</accession>
<dbReference type="eggNOG" id="COG0561">
    <property type="taxonomic scope" value="Bacteria"/>
</dbReference>
<feature type="domain" description="Trehalose-6-phosphate phosphatase C-terminal" evidence="2">
    <location>
        <begin position="132"/>
        <end position="392"/>
    </location>
</feature>
<dbReference type="OrthoDB" id="5469328at2"/>
<reference evidence="4" key="1">
    <citation type="journal article" date="2015" name="Genome Announc.">
        <title>High-Quality Draft Genome Sequence of Desulfovibrio carbinoliphilus FW-101-2B, an Organic Acid-Oxidizing Sulfate-Reducing Bacterium Isolated from Uranium(VI)-Contaminated Groundwater.</title>
        <authorList>
            <person name="Ramsay B.D."/>
            <person name="Hwang C."/>
            <person name="Woo H.L."/>
            <person name="Carroll S.L."/>
            <person name="Lucas S."/>
            <person name="Han J."/>
            <person name="Lapidus A.L."/>
            <person name="Cheng J.F."/>
            <person name="Goodwin L.A."/>
            <person name="Pitluck S."/>
            <person name="Peters L."/>
            <person name="Chertkov O."/>
            <person name="Held B."/>
            <person name="Detter J.C."/>
            <person name="Han C.S."/>
            <person name="Tapia R."/>
            <person name="Land M.L."/>
            <person name="Hauser L.J."/>
            <person name="Kyrpides N.C."/>
            <person name="Ivanova N.N."/>
            <person name="Mikhailova N."/>
            <person name="Pagani I."/>
            <person name="Woyke T."/>
            <person name="Arkin A.P."/>
            <person name="Dehal P."/>
            <person name="Chivian D."/>
            <person name="Criddle C.S."/>
            <person name="Wu W."/>
            <person name="Chakraborty R."/>
            <person name="Hazen T.C."/>
            <person name="Fields M.W."/>
        </authorList>
    </citation>
    <scope>NUCLEOTIDE SEQUENCE [LARGE SCALE GENOMIC DNA]</scope>
    <source>
        <strain evidence="4">FW-101-2B</strain>
    </source>
</reference>
<dbReference type="Gene3D" id="1.20.58.1800">
    <property type="match status" value="1"/>
</dbReference>
<feature type="domain" description="Trehalose-6-phosphate phosphatase helical bundle" evidence="1">
    <location>
        <begin position="13"/>
        <end position="99"/>
    </location>
</feature>
<dbReference type="EMBL" id="CM001368">
    <property type="protein sequence ID" value="EHJ47790.1"/>
    <property type="molecule type" value="Genomic_DNA"/>
</dbReference>
<dbReference type="AlphaFoldDB" id="G7Q968"/>
<dbReference type="InterPro" id="IPR041064">
    <property type="entry name" value="T6PP_helical"/>
</dbReference>
<dbReference type="Proteomes" id="UP000004662">
    <property type="component" value="Chromosome"/>
</dbReference>
<protein>
    <submittedName>
        <fullName evidence="3">Uncharacterized protein</fullName>
    </submittedName>
</protein>
<evidence type="ECO:0000259" key="1">
    <source>
        <dbReference type="Pfam" id="PF18572"/>
    </source>
</evidence>
<evidence type="ECO:0000313" key="4">
    <source>
        <dbReference type="Proteomes" id="UP000004662"/>
    </source>
</evidence>
<sequence length="403" mass="42804">MKHHPSDPPALETLDAFATLMAETAALRREAATAVLAGRPVPLDVQAGLARSHAALDEAADRDGRAELDCGDDQSLRLDLSEETHQLENDVLYLEEGRDALLKHLARRHHGFREALRQGLREVSGPAVGLLLCDCDAVLRAPGQRFVTAVQPAWNAVALSRYATARARRPVLWSEAPLAGPGIADLATVPPRAFAYAASLGRQIVDVAGRESASPLSLQKSSLLESINARLAMLLADPSWRAFAYVGSGLQFRRGETIVARQDVLGTIGQDASLGLLEHVHNIVDAVDPEREHFRVEDDGLDVAVTPTATHQEVSHEFSPAEGLRALDAALSLDLGQGPHLACCGGPSGLALLEALAGMAADLRCVFVTDRSDLGQRARELCPKTAVVAHPDLAAALLSAAAP</sequence>